<organism evidence="2 3">
    <name type="scientific">Anaerobium acetethylicum</name>
    <dbReference type="NCBI Taxonomy" id="1619234"/>
    <lineage>
        <taxon>Bacteria</taxon>
        <taxon>Bacillati</taxon>
        <taxon>Bacillota</taxon>
        <taxon>Clostridia</taxon>
        <taxon>Lachnospirales</taxon>
        <taxon>Lachnospiraceae</taxon>
        <taxon>Anaerobium</taxon>
    </lineage>
</organism>
<evidence type="ECO:0000259" key="1">
    <source>
        <dbReference type="SMART" id="SM00909"/>
    </source>
</evidence>
<feature type="domain" description="GerMN" evidence="1">
    <location>
        <begin position="202"/>
        <end position="288"/>
    </location>
</feature>
<evidence type="ECO:0000313" key="3">
    <source>
        <dbReference type="Proteomes" id="UP000199315"/>
    </source>
</evidence>
<accession>A0A1D3TT49</accession>
<dbReference type="InterPro" id="IPR019606">
    <property type="entry name" value="GerMN"/>
</dbReference>
<sequence>MFQRISKGLLFLTVMILFCGCGGSDKKEEESEYSLYYINKEGTKIVTEAYEPETSTTEEMVAEFIEALKKDPEEVGIKKALPEEVIVVSQRMEEKVLYISFDSTYAMMDRVEEILCRAALVKTFTQIPGVECISIYINDQPLRNSNDQPVGVLTADNFIEDISRDLQSRHSQELTLYFANKTGDKLVEETRKVSYDSSTPLEKAIIEELIKGPQKEGSYPTLSEDTELISASVVDNICYVNFNEAFLKTSIEGMEKIPVYSVVNTLSEVPGISKVQIVVNGKAEKEFLNKTYERNLDIIEKSEVLTEEEK</sequence>
<dbReference type="AlphaFoldDB" id="A0A1D3TT49"/>
<dbReference type="OrthoDB" id="9809406at2"/>
<dbReference type="PROSITE" id="PS51257">
    <property type="entry name" value="PROKAR_LIPOPROTEIN"/>
    <property type="match status" value="1"/>
</dbReference>
<dbReference type="STRING" id="1619234.SAMN05421730_100881"/>
<dbReference type="RefSeq" id="WP_091232878.1">
    <property type="nucleotide sequence ID" value="NZ_FMKA01000008.1"/>
</dbReference>
<evidence type="ECO:0000313" key="2">
    <source>
        <dbReference type="EMBL" id="SCP97117.1"/>
    </source>
</evidence>
<reference evidence="2 3" key="1">
    <citation type="submission" date="2016-09" db="EMBL/GenBank/DDBJ databases">
        <authorList>
            <person name="Capua I."/>
            <person name="De Benedictis P."/>
            <person name="Joannis T."/>
            <person name="Lombin L.H."/>
            <person name="Cattoli G."/>
        </authorList>
    </citation>
    <scope>NUCLEOTIDE SEQUENCE [LARGE SCALE GENOMIC DNA]</scope>
    <source>
        <strain evidence="2 3">GluBS11</strain>
    </source>
</reference>
<dbReference type="SMART" id="SM00909">
    <property type="entry name" value="Germane"/>
    <property type="match status" value="2"/>
</dbReference>
<feature type="domain" description="GerMN" evidence="1">
    <location>
        <begin position="61"/>
        <end position="146"/>
    </location>
</feature>
<keyword evidence="3" id="KW-1185">Reference proteome</keyword>
<dbReference type="Proteomes" id="UP000199315">
    <property type="component" value="Unassembled WGS sequence"/>
</dbReference>
<protein>
    <submittedName>
        <fullName evidence="2">Germination protein M</fullName>
    </submittedName>
</protein>
<gene>
    <name evidence="2" type="ORF">SAMN05421730_100881</name>
</gene>
<proteinExistence type="predicted"/>
<dbReference type="Pfam" id="PF10646">
    <property type="entry name" value="Germane"/>
    <property type="match status" value="2"/>
</dbReference>
<name>A0A1D3TT49_9FIRM</name>
<dbReference type="EMBL" id="FMKA01000008">
    <property type="protein sequence ID" value="SCP97117.1"/>
    <property type="molecule type" value="Genomic_DNA"/>
</dbReference>